<dbReference type="EMBL" id="JAPXFL010000002">
    <property type="protein sequence ID" value="KAK9510998.1"/>
    <property type="molecule type" value="Genomic_DNA"/>
</dbReference>
<name>A0AAW1DLA9_9HEMI</name>
<keyword evidence="2" id="KW-1185">Reference proteome</keyword>
<evidence type="ECO:0000313" key="1">
    <source>
        <dbReference type="EMBL" id="KAK9510998.1"/>
    </source>
</evidence>
<sequence>MNTLYHKLIKAPSMQKPWFYNYIASRPFYTTICRLRFNHNYSPHHLLKKIGMQMMHTVLPCF</sequence>
<reference evidence="1 2" key="1">
    <citation type="submission" date="2022-12" db="EMBL/GenBank/DDBJ databases">
        <title>Chromosome-level genome assembly of true bugs.</title>
        <authorList>
            <person name="Ma L."/>
            <person name="Li H."/>
        </authorList>
    </citation>
    <scope>NUCLEOTIDE SEQUENCE [LARGE SCALE GENOMIC DNA]</scope>
    <source>
        <strain evidence="1">Lab_2022b</strain>
    </source>
</reference>
<organism evidence="1 2">
    <name type="scientific">Rhynocoris fuscipes</name>
    <dbReference type="NCBI Taxonomy" id="488301"/>
    <lineage>
        <taxon>Eukaryota</taxon>
        <taxon>Metazoa</taxon>
        <taxon>Ecdysozoa</taxon>
        <taxon>Arthropoda</taxon>
        <taxon>Hexapoda</taxon>
        <taxon>Insecta</taxon>
        <taxon>Pterygota</taxon>
        <taxon>Neoptera</taxon>
        <taxon>Paraneoptera</taxon>
        <taxon>Hemiptera</taxon>
        <taxon>Heteroptera</taxon>
        <taxon>Panheteroptera</taxon>
        <taxon>Cimicomorpha</taxon>
        <taxon>Reduviidae</taxon>
        <taxon>Harpactorinae</taxon>
        <taxon>Harpactorini</taxon>
        <taxon>Rhynocoris</taxon>
    </lineage>
</organism>
<accession>A0AAW1DLA9</accession>
<evidence type="ECO:0000313" key="2">
    <source>
        <dbReference type="Proteomes" id="UP001461498"/>
    </source>
</evidence>
<proteinExistence type="predicted"/>
<dbReference type="AlphaFoldDB" id="A0AAW1DLA9"/>
<comment type="caution">
    <text evidence="1">The sequence shown here is derived from an EMBL/GenBank/DDBJ whole genome shotgun (WGS) entry which is preliminary data.</text>
</comment>
<dbReference type="Proteomes" id="UP001461498">
    <property type="component" value="Unassembled WGS sequence"/>
</dbReference>
<gene>
    <name evidence="1" type="ORF">O3M35_005657</name>
</gene>
<protein>
    <submittedName>
        <fullName evidence="1">Uncharacterized protein</fullName>
    </submittedName>
</protein>